<proteinExistence type="predicted"/>
<name>A0A850QWG6_PHODD</name>
<sequence>MQKILINLNTIKKPLTGIAYYTLNIVNELLTREGDSLTINVIIGTDVYDSKYARKYLSDVINNENGEGNRILGNLIPYLQKVPYIYDIKYYIYNKRLKKKLNLLASKDFVYFEPSFVPFSYNGKVITTIHDLSFLSNPEFHPKNRVKYLTKKIPYTLLNSYHVFVDSYFIENEIKKYYPDTRCNISVLYLGVDESFFENSLSKVSFNHLGIKNHDFLLSVATLEPRKNFSRLIDAFLALPIEIRNQHQLVLVGSSGWKNSDIYLKAKEYIDNGQIVIAGYISDDELKLLYHNCRLFIYPSVYEGFGLPIIEAMASGCVVATSNCGATAEIAGSSAILFDPFDSNSIKKSIFEYLKCNKNMHLTDLARVHAKNFSWKITVDELLNRIQS</sequence>
<dbReference type="Proteomes" id="UP000533429">
    <property type="component" value="Unassembled WGS sequence"/>
</dbReference>
<evidence type="ECO:0000313" key="4">
    <source>
        <dbReference type="Proteomes" id="UP000533429"/>
    </source>
</evidence>
<dbReference type="CDD" id="cd03809">
    <property type="entry name" value="GT4_MtfB-like"/>
    <property type="match status" value="1"/>
</dbReference>
<dbReference type="PANTHER" id="PTHR46401">
    <property type="entry name" value="GLYCOSYLTRANSFERASE WBBK-RELATED"/>
    <property type="match status" value="1"/>
</dbReference>
<comment type="caution">
    <text evidence="3">The sequence shown here is derived from an EMBL/GenBank/DDBJ whole genome shotgun (WGS) entry which is preliminary data.</text>
</comment>
<evidence type="ECO:0000313" key="3">
    <source>
        <dbReference type="EMBL" id="NVP02952.1"/>
    </source>
</evidence>
<dbReference type="PANTHER" id="PTHR46401:SF2">
    <property type="entry name" value="GLYCOSYLTRANSFERASE WBBK-RELATED"/>
    <property type="match status" value="1"/>
</dbReference>
<organism evidence="3 4">
    <name type="scientific">Photobacterium damselae subsp. damselae</name>
    <name type="common">Listonella damsela</name>
    <dbReference type="NCBI Taxonomy" id="85581"/>
    <lineage>
        <taxon>Bacteria</taxon>
        <taxon>Pseudomonadati</taxon>
        <taxon>Pseudomonadota</taxon>
        <taxon>Gammaproteobacteria</taxon>
        <taxon>Vibrionales</taxon>
        <taxon>Vibrionaceae</taxon>
        <taxon>Photobacterium</taxon>
    </lineage>
</organism>
<evidence type="ECO:0000256" key="1">
    <source>
        <dbReference type="ARBA" id="ARBA00022679"/>
    </source>
</evidence>
<gene>
    <name evidence="3" type="ORF">HWA77_22335</name>
</gene>
<dbReference type="EMBL" id="JABXOR010001442">
    <property type="protein sequence ID" value="NVP02952.1"/>
    <property type="molecule type" value="Genomic_DNA"/>
</dbReference>
<feature type="domain" description="Glycosyl transferase family 1" evidence="2">
    <location>
        <begin position="211"/>
        <end position="359"/>
    </location>
</feature>
<dbReference type="Pfam" id="PF00534">
    <property type="entry name" value="Glycos_transf_1"/>
    <property type="match status" value="1"/>
</dbReference>
<accession>A0A850QWG6</accession>
<dbReference type="Gene3D" id="3.40.50.2000">
    <property type="entry name" value="Glycogen Phosphorylase B"/>
    <property type="match status" value="2"/>
</dbReference>
<reference evidence="3 4" key="1">
    <citation type="submission" date="2020-06" db="EMBL/GenBank/DDBJ databases">
        <title>Photobacterium damselae subsp. damselae comparative genomics.</title>
        <authorList>
            <person name="Osorio C.R."/>
        </authorList>
    </citation>
    <scope>NUCLEOTIDE SEQUENCE [LARGE SCALE GENOMIC DNA]</scope>
    <source>
        <strain evidence="3 4">TW250/03</strain>
    </source>
</reference>
<protein>
    <submittedName>
        <fullName evidence="3">Glycosyltransferase family 4 protein</fullName>
    </submittedName>
</protein>
<dbReference type="InterPro" id="IPR001296">
    <property type="entry name" value="Glyco_trans_1"/>
</dbReference>
<evidence type="ECO:0000259" key="2">
    <source>
        <dbReference type="Pfam" id="PF00534"/>
    </source>
</evidence>
<dbReference type="AlphaFoldDB" id="A0A850QWG6"/>
<dbReference type="GO" id="GO:0016757">
    <property type="term" value="F:glycosyltransferase activity"/>
    <property type="evidence" value="ECO:0007669"/>
    <property type="project" value="InterPro"/>
</dbReference>
<keyword evidence="1 3" id="KW-0808">Transferase</keyword>
<dbReference type="SUPFAM" id="SSF53756">
    <property type="entry name" value="UDP-Glycosyltransferase/glycogen phosphorylase"/>
    <property type="match status" value="1"/>
</dbReference>